<reference evidence="4" key="2">
    <citation type="submission" date="2020-04" db="EMBL/GenBank/DDBJ databases">
        <authorList>
            <consortium name="NCBI Genome Project"/>
        </authorList>
    </citation>
    <scope>NUCLEOTIDE SEQUENCE</scope>
    <source>
        <strain evidence="4">CBS 781.70</strain>
    </source>
</reference>
<feature type="compositionally biased region" description="Polar residues" evidence="1">
    <location>
        <begin position="29"/>
        <end position="47"/>
    </location>
</feature>
<feature type="compositionally biased region" description="Basic and acidic residues" evidence="1">
    <location>
        <begin position="18"/>
        <end position="27"/>
    </location>
</feature>
<dbReference type="AlphaFoldDB" id="A0A6G1GGL0"/>
<dbReference type="EMBL" id="ML975149">
    <property type="protein sequence ID" value="KAF1817132.1"/>
    <property type="molecule type" value="Genomic_DNA"/>
</dbReference>
<protein>
    <submittedName>
        <fullName evidence="2 4">Uncharacterized protein</fullName>
    </submittedName>
</protein>
<reference evidence="2 4" key="1">
    <citation type="submission" date="2020-01" db="EMBL/GenBank/DDBJ databases">
        <authorList>
            <consortium name="DOE Joint Genome Institute"/>
            <person name="Haridas S."/>
            <person name="Albert R."/>
            <person name="Binder M."/>
            <person name="Bloem J."/>
            <person name="Labutti K."/>
            <person name="Salamov A."/>
            <person name="Andreopoulos B."/>
            <person name="Baker S.E."/>
            <person name="Barry K."/>
            <person name="Bills G."/>
            <person name="Bluhm B.H."/>
            <person name="Cannon C."/>
            <person name="Castanera R."/>
            <person name="Culley D.E."/>
            <person name="Daum C."/>
            <person name="Ezra D."/>
            <person name="Gonzalez J.B."/>
            <person name="Henrissat B."/>
            <person name="Kuo A."/>
            <person name="Liang C."/>
            <person name="Lipzen A."/>
            <person name="Lutzoni F."/>
            <person name="Magnuson J."/>
            <person name="Mondo S."/>
            <person name="Nolan M."/>
            <person name="Ohm R."/>
            <person name="Pangilinan J."/>
            <person name="Park H.-J."/>
            <person name="Ramirez L."/>
            <person name="Alfaro M."/>
            <person name="Sun H."/>
            <person name="Tritt A."/>
            <person name="Yoshinaga Y."/>
            <person name="Zwiers L.-H."/>
            <person name="Turgeon B.G."/>
            <person name="Goodwin S.B."/>
            <person name="Spatafora J.W."/>
            <person name="Crous P.W."/>
            <person name="Grigoriev I.V."/>
        </authorList>
    </citation>
    <scope>NUCLEOTIDE SEQUENCE</scope>
    <source>
        <strain evidence="2 4">CBS 781.70</strain>
    </source>
</reference>
<organism evidence="2">
    <name type="scientific">Eremomyces bilateralis CBS 781.70</name>
    <dbReference type="NCBI Taxonomy" id="1392243"/>
    <lineage>
        <taxon>Eukaryota</taxon>
        <taxon>Fungi</taxon>
        <taxon>Dikarya</taxon>
        <taxon>Ascomycota</taxon>
        <taxon>Pezizomycotina</taxon>
        <taxon>Dothideomycetes</taxon>
        <taxon>Dothideomycetes incertae sedis</taxon>
        <taxon>Eremomycetales</taxon>
        <taxon>Eremomycetaceae</taxon>
        <taxon>Eremomyces</taxon>
    </lineage>
</organism>
<feature type="region of interest" description="Disordered" evidence="1">
    <location>
        <begin position="1"/>
        <end position="47"/>
    </location>
</feature>
<feature type="region of interest" description="Disordered" evidence="1">
    <location>
        <begin position="116"/>
        <end position="145"/>
    </location>
</feature>
<reference evidence="4" key="3">
    <citation type="submission" date="2025-04" db="UniProtKB">
        <authorList>
            <consortium name="RefSeq"/>
        </authorList>
    </citation>
    <scope>IDENTIFICATION</scope>
    <source>
        <strain evidence="4">CBS 781.70</strain>
    </source>
</reference>
<accession>A0A6G1GGL0</accession>
<keyword evidence="3" id="KW-1185">Reference proteome</keyword>
<evidence type="ECO:0000256" key="1">
    <source>
        <dbReference type="SAM" id="MobiDB-lite"/>
    </source>
</evidence>
<dbReference type="Proteomes" id="UP000504638">
    <property type="component" value="Unplaced"/>
</dbReference>
<dbReference type="GeneID" id="54423915"/>
<name>A0A6G1GGL0_9PEZI</name>
<feature type="compositionally biased region" description="Basic and acidic residues" evidence="1">
    <location>
        <begin position="124"/>
        <end position="136"/>
    </location>
</feature>
<dbReference type="RefSeq" id="XP_033538763.1">
    <property type="nucleotide sequence ID" value="XM_033683345.1"/>
</dbReference>
<evidence type="ECO:0000313" key="4">
    <source>
        <dbReference type="RefSeq" id="XP_033538763.1"/>
    </source>
</evidence>
<gene>
    <name evidence="2 4" type="ORF">P152DRAFT_9220</name>
</gene>
<feature type="region of interest" description="Disordered" evidence="1">
    <location>
        <begin position="326"/>
        <end position="364"/>
    </location>
</feature>
<evidence type="ECO:0000313" key="3">
    <source>
        <dbReference type="Proteomes" id="UP000504638"/>
    </source>
</evidence>
<proteinExistence type="predicted"/>
<evidence type="ECO:0000313" key="2">
    <source>
        <dbReference type="EMBL" id="KAF1817132.1"/>
    </source>
</evidence>
<feature type="region of interest" description="Disordered" evidence="1">
    <location>
        <begin position="174"/>
        <end position="200"/>
    </location>
</feature>
<sequence>MIDDASSHPNQTSPRFLRRPDTLHDLLHASSQRHGYNRTQTKSAEPLSSHQFQFVEETADIIRQISASPDRLDASESIRSAPASFSVPGPDVVVPSIELGHPADSADDAPRSPFTEWGNATHGNGHDPMVHPDKTSGRPPPPMTSGQTIRLVQTRKALARAAQLARVRVNRTRNLPYHDPNNRPLHPAPDNGWTPYGGPAPYDGSTHYDAPITHQPPLHNIFLPMHNNPSNPHPSTLPHYSVPIPNPTAHNTYLVSDPFQPQFPPSHISPNPAPPPEVMHRPVALPPPPVFYSPIGLHESLVVHPPPNLNAPPVVHPPPSLDVPVNGPQPRGLQPHGAPGLPEQAGLAVGVQGDGTIDHGVRTD</sequence>